<evidence type="ECO:0000313" key="11">
    <source>
        <dbReference type="Proteomes" id="UP000663828"/>
    </source>
</evidence>
<dbReference type="PANTHER" id="PTHR46494:SF1">
    <property type="entry name" value="CORA FAMILY METAL ION TRANSPORTER (EUROFUNG)"/>
    <property type="match status" value="1"/>
</dbReference>
<keyword evidence="5 8" id="KW-0812">Transmembrane</keyword>
<reference evidence="10" key="1">
    <citation type="submission" date="2021-02" db="EMBL/GenBank/DDBJ databases">
        <authorList>
            <person name="Nowell W R."/>
        </authorList>
    </citation>
    <scope>NUCLEOTIDE SEQUENCE</scope>
</reference>
<dbReference type="GO" id="GO:0015087">
    <property type="term" value="F:cobalt ion transmembrane transporter activity"/>
    <property type="evidence" value="ECO:0007669"/>
    <property type="project" value="TreeGrafter"/>
</dbReference>
<dbReference type="EMBL" id="CAJNOR010012583">
    <property type="protein sequence ID" value="CAF1668580.1"/>
    <property type="molecule type" value="Genomic_DNA"/>
</dbReference>
<dbReference type="GO" id="GO:0050897">
    <property type="term" value="F:cobalt ion binding"/>
    <property type="evidence" value="ECO:0007669"/>
    <property type="project" value="TreeGrafter"/>
</dbReference>
<feature type="transmembrane region" description="Helical" evidence="8">
    <location>
        <begin position="375"/>
        <end position="395"/>
    </location>
</feature>
<dbReference type="OrthoDB" id="9978047at2759"/>
<protein>
    <submittedName>
        <fullName evidence="10">Uncharacterized protein</fullName>
    </submittedName>
</protein>
<accession>A0A816G054</accession>
<evidence type="ECO:0000313" key="9">
    <source>
        <dbReference type="EMBL" id="CAF1237291.1"/>
    </source>
</evidence>
<comment type="subcellular location">
    <subcellularLocation>
        <location evidence="1">Cell membrane</location>
        <topology evidence="1">Multi-pass membrane protein</topology>
    </subcellularLocation>
</comment>
<dbReference type="Proteomes" id="UP000663852">
    <property type="component" value="Unassembled WGS sequence"/>
</dbReference>
<keyword evidence="3" id="KW-0813">Transport</keyword>
<gene>
    <name evidence="9" type="ORF">EDS130_LOCUS27262</name>
    <name evidence="10" type="ORF">XAT740_LOCUS58238</name>
</gene>
<evidence type="ECO:0000256" key="8">
    <source>
        <dbReference type="SAM" id="Phobius"/>
    </source>
</evidence>
<dbReference type="EMBL" id="CAJNOJ010000170">
    <property type="protein sequence ID" value="CAF1237291.1"/>
    <property type="molecule type" value="Genomic_DNA"/>
</dbReference>
<organism evidence="10 11">
    <name type="scientific">Adineta ricciae</name>
    <name type="common">Rotifer</name>
    <dbReference type="NCBI Taxonomy" id="249248"/>
    <lineage>
        <taxon>Eukaryota</taxon>
        <taxon>Metazoa</taxon>
        <taxon>Spiralia</taxon>
        <taxon>Gnathifera</taxon>
        <taxon>Rotifera</taxon>
        <taxon>Eurotatoria</taxon>
        <taxon>Bdelloidea</taxon>
        <taxon>Adinetida</taxon>
        <taxon>Adinetidae</taxon>
        <taxon>Adineta</taxon>
    </lineage>
</organism>
<keyword evidence="7 8" id="KW-0472">Membrane</keyword>
<dbReference type="GO" id="GO:0005886">
    <property type="term" value="C:plasma membrane"/>
    <property type="evidence" value="ECO:0007669"/>
    <property type="project" value="UniProtKB-SubCell"/>
</dbReference>
<feature type="transmembrane region" description="Helical" evidence="8">
    <location>
        <begin position="407"/>
        <end position="427"/>
    </location>
</feature>
<dbReference type="InterPro" id="IPR002523">
    <property type="entry name" value="MgTranspt_CorA/ZnTranspt_ZntB"/>
</dbReference>
<dbReference type="InterPro" id="IPR045861">
    <property type="entry name" value="CorA_cytoplasmic_dom"/>
</dbReference>
<dbReference type="PANTHER" id="PTHR46494">
    <property type="entry name" value="CORA FAMILY METAL ION TRANSPORTER (EUROFUNG)"/>
    <property type="match status" value="1"/>
</dbReference>
<evidence type="ECO:0000256" key="2">
    <source>
        <dbReference type="ARBA" id="ARBA00009765"/>
    </source>
</evidence>
<dbReference type="SUPFAM" id="SSF144083">
    <property type="entry name" value="Magnesium transport protein CorA, transmembrane region"/>
    <property type="match status" value="1"/>
</dbReference>
<dbReference type="SUPFAM" id="SSF143865">
    <property type="entry name" value="CorA soluble domain-like"/>
    <property type="match status" value="1"/>
</dbReference>
<dbReference type="Gene3D" id="1.20.58.340">
    <property type="entry name" value="Magnesium transport protein CorA, transmembrane region"/>
    <property type="match status" value="2"/>
</dbReference>
<dbReference type="InterPro" id="IPR045863">
    <property type="entry name" value="CorA_TM1_TM2"/>
</dbReference>
<comment type="similarity">
    <text evidence="2">Belongs to the CorA metal ion transporter (MIT) (TC 1.A.35) family.</text>
</comment>
<evidence type="ECO:0000256" key="7">
    <source>
        <dbReference type="ARBA" id="ARBA00023136"/>
    </source>
</evidence>
<evidence type="ECO:0000256" key="1">
    <source>
        <dbReference type="ARBA" id="ARBA00004651"/>
    </source>
</evidence>
<dbReference type="Pfam" id="PF01544">
    <property type="entry name" value="CorA"/>
    <property type="match status" value="2"/>
</dbReference>
<keyword evidence="6 8" id="KW-1133">Transmembrane helix</keyword>
<proteinExistence type="inferred from homology"/>
<dbReference type="Gene3D" id="3.30.460.20">
    <property type="entry name" value="CorA soluble domain-like"/>
    <property type="match status" value="1"/>
</dbReference>
<sequence>MRLHFQKSVNNDYESKILPNFDNRPVNFFVIQYDEIRYAEHHFTNLAGLNSYLTTTSYSSEEFCTWINVEGIHRTDILDELSIRFNIHSLTKEDISTINERMKLDVLENGSCIYLLLQLIYMYRDANTELDHVQQEQISILLNENNFLLTFQEAKSDTNAIDVFQGVKHRLRNNRGRIRSLKIDYLFHCLFDVIIEHYMSVLDHISIKIDMHEKLLMKKLKQNTKVHNSFQGMNFEQLKSMFDLKHDMLRLRIVCKPLRDIIIKLQKAHDRIPIANQTVHSRRQYRRKKRPKHIALSGNYFANPNSDSLTRRWSLGSIQGKAPLFNEYIFMYFKDLNDHILQLHDRIDTYCDLISSSMTFYMILNDAEMNKIMRFFTFMSSIFIPMMFIVGLFSMNYQNSPPLTWHFGYFVTLIALGTCATVLLSFFKWNRWI</sequence>
<evidence type="ECO:0000256" key="6">
    <source>
        <dbReference type="ARBA" id="ARBA00022989"/>
    </source>
</evidence>
<dbReference type="Proteomes" id="UP000663828">
    <property type="component" value="Unassembled WGS sequence"/>
</dbReference>
<evidence type="ECO:0000256" key="5">
    <source>
        <dbReference type="ARBA" id="ARBA00022692"/>
    </source>
</evidence>
<evidence type="ECO:0000313" key="10">
    <source>
        <dbReference type="EMBL" id="CAF1668580.1"/>
    </source>
</evidence>
<keyword evidence="4" id="KW-1003">Cell membrane</keyword>
<dbReference type="GO" id="GO:0000287">
    <property type="term" value="F:magnesium ion binding"/>
    <property type="evidence" value="ECO:0007669"/>
    <property type="project" value="TreeGrafter"/>
</dbReference>
<evidence type="ECO:0000256" key="3">
    <source>
        <dbReference type="ARBA" id="ARBA00022448"/>
    </source>
</evidence>
<name>A0A816G054_ADIRI</name>
<comment type="caution">
    <text evidence="10">The sequence shown here is derived from an EMBL/GenBank/DDBJ whole genome shotgun (WGS) entry which is preliminary data.</text>
</comment>
<dbReference type="AlphaFoldDB" id="A0A816G054"/>
<evidence type="ECO:0000256" key="4">
    <source>
        <dbReference type="ARBA" id="ARBA00022475"/>
    </source>
</evidence>
<keyword evidence="11" id="KW-1185">Reference proteome</keyword>
<dbReference type="GO" id="GO:0015095">
    <property type="term" value="F:magnesium ion transmembrane transporter activity"/>
    <property type="evidence" value="ECO:0007669"/>
    <property type="project" value="TreeGrafter"/>
</dbReference>